<dbReference type="GO" id="GO:0005739">
    <property type="term" value="C:mitochondrion"/>
    <property type="evidence" value="ECO:0007669"/>
    <property type="project" value="TreeGrafter"/>
</dbReference>
<dbReference type="EMBL" id="JADOXO010000010">
    <property type="protein sequence ID" value="KAF9820356.1"/>
    <property type="molecule type" value="Genomic_DNA"/>
</dbReference>
<reference evidence="5" key="2">
    <citation type="journal article" name="Front. Microbiol.">
        <title>Degradative Capacity of Two Strains of Rhodonia placenta: From Phenotype to Genotype.</title>
        <authorList>
            <person name="Kolle M."/>
            <person name="Horta M.A.C."/>
            <person name="Nowrousian M."/>
            <person name="Ohm R.A."/>
            <person name="Benz J.P."/>
            <person name="Pilgard A."/>
        </authorList>
    </citation>
    <scope>NUCLEOTIDE SEQUENCE</scope>
    <source>
        <strain evidence="5">FPRL280</strain>
    </source>
</reference>
<evidence type="ECO:0000313" key="6">
    <source>
        <dbReference type="Proteomes" id="UP000639403"/>
    </source>
</evidence>
<dbReference type="InterPro" id="IPR004556">
    <property type="entry name" value="HemK-like"/>
</dbReference>
<organism evidence="5 6">
    <name type="scientific">Rhodonia placenta</name>
    <dbReference type="NCBI Taxonomy" id="104341"/>
    <lineage>
        <taxon>Eukaryota</taxon>
        <taxon>Fungi</taxon>
        <taxon>Dikarya</taxon>
        <taxon>Basidiomycota</taxon>
        <taxon>Agaricomycotina</taxon>
        <taxon>Agaricomycetes</taxon>
        <taxon>Polyporales</taxon>
        <taxon>Adustoporiaceae</taxon>
        <taxon>Rhodonia</taxon>
    </lineage>
</organism>
<dbReference type="InterPro" id="IPR029063">
    <property type="entry name" value="SAM-dependent_MTases_sf"/>
</dbReference>
<dbReference type="Proteomes" id="UP000639403">
    <property type="component" value="Unassembled WGS sequence"/>
</dbReference>
<keyword evidence="1" id="KW-0489">Methyltransferase</keyword>
<keyword evidence="3" id="KW-0949">S-adenosyl-L-methionine</keyword>
<dbReference type="GO" id="GO:0008276">
    <property type="term" value="F:protein methyltransferase activity"/>
    <property type="evidence" value="ECO:0007669"/>
    <property type="project" value="InterPro"/>
</dbReference>
<sequence>MTLRPTVASLVRTLQRVLGQDSAALELKWMKQALDAPAPAPTATLEEMLARRVAGEPLQYILGTQPFGPLNLLVRPPVLIPRPETEDWALRLAERLAPSRDKPLTVLDLCTGSGCIPLLLCHLAPPGTLCATGVDVSENAIQLASDNAALCRIAVSENGAPTEPRRNTFTPVLANIRDPAFAISSRLRPPYDVVTSNPPYISKRDYDQLPASVKDYEDPRALLGDLNGSTKGQGLDFYHTISDLLSKKSQPLLKEDGLVALEVGETQAKDVAELLDQKAHIRNVEIWQDPWGKDRVVVGKYQSYA</sequence>
<feature type="domain" description="Release factor glutamine methyltransferase N-terminal" evidence="4">
    <location>
        <begin position="39"/>
        <end position="63"/>
    </location>
</feature>
<keyword evidence="2" id="KW-0808">Transferase</keyword>
<gene>
    <name evidence="5" type="ORF">IEO21_01365</name>
</gene>
<dbReference type="NCBIfam" id="TIGR00536">
    <property type="entry name" value="hemK_fam"/>
    <property type="match status" value="1"/>
</dbReference>
<dbReference type="PANTHER" id="PTHR18895">
    <property type="entry name" value="HEMK METHYLTRANSFERASE"/>
    <property type="match status" value="1"/>
</dbReference>
<evidence type="ECO:0000256" key="1">
    <source>
        <dbReference type="ARBA" id="ARBA00022603"/>
    </source>
</evidence>
<accession>A0A8H7U5V4</accession>
<dbReference type="AlphaFoldDB" id="A0A8H7U5V4"/>
<dbReference type="InterPro" id="IPR040758">
    <property type="entry name" value="PrmC_N"/>
</dbReference>
<dbReference type="CDD" id="cd02440">
    <property type="entry name" value="AdoMet_MTases"/>
    <property type="match status" value="1"/>
</dbReference>
<dbReference type="SUPFAM" id="SSF53335">
    <property type="entry name" value="S-adenosyl-L-methionine-dependent methyltransferases"/>
    <property type="match status" value="1"/>
</dbReference>
<proteinExistence type="predicted"/>
<dbReference type="Gene3D" id="1.10.8.10">
    <property type="entry name" value="DNA helicase RuvA subunit, C-terminal domain"/>
    <property type="match status" value="1"/>
</dbReference>
<evidence type="ECO:0000259" key="4">
    <source>
        <dbReference type="Pfam" id="PF17827"/>
    </source>
</evidence>
<comment type="caution">
    <text evidence="5">The sequence shown here is derived from an EMBL/GenBank/DDBJ whole genome shotgun (WGS) entry which is preliminary data.</text>
</comment>
<evidence type="ECO:0000256" key="2">
    <source>
        <dbReference type="ARBA" id="ARBA00022679"/>
    </source>
</evidence>
<name>A0A8H7U5V4_9APHY</name>
<dbReference type="Pfam" id="PF17827">
    <property type="entry name" value="PrmC_N"/>
    <property type="match status" value="1"/>
</dbReference>
<dbReference type="InterPro" id="IPR050320">
    <property type="entry name" value="N5-glutamine_MTase"/>
</dbReference>
<protein>
    <recommendedName>
        <fullName evidence="4">Release factor glutamine methyltransferase N-terminal domain-containing protein</fullName>
    </recommendedName>
</protein>
<evidence type="ECO:0000256" key="3">
    <source>
        <dbReference type="ARBA" id="ARBA00022691"/>
    </source>
</evidence>
<dbReference type="PANTHER" id="PTHR18895:SF74">
    <property type="entry name" value="MTRF1L RELEASE FACTOR GLUTAMINE METHYLTRANSFERASE"/>
    <property type="match status" value="1"/>
</dbReference>
<reference evidence="5" key="1">
    <citation type="submission" date="2020-11" db="EMBL/GenBank/DDBJ databases">
        <authorList>
            <person name="Koelle M."/>
            <person name="Horta M.A.C."/>
            <person name="Nowrousian M."/>
            <person name="Ohm R.A."/>
            <person name="Benz P."/>
            <person name="Pilgard A."/>
        </authorList>
    </citation>
    <scope>NUCLEOTIDE SEQUENCE</scope>
    <source>
        <strain evidence="5">FPRL280</strain>
    </source>
</reference>
<dbReference type="Gene3D" id="3.40.50.150">
    <property type="entry name" value="Vaccinia Virus protein VP39"/>
    <property type="match status" value="1"/>
</dbReference>
<evidence type="ECO:0000313" key="5">
    <source>
        <dbReference type="EMBL" id="KAF9820356.1"/>
    </source>
</evidence>
<dbReference type="GO" id="GO:0032259">
    <property type="term" value="P:methylation"/>
    <property type="evidence" value="ECO:0007669"/>
    <property type="project" value="UniProtKB-KW"/>
</dbReference>